<dbReference type="SFLD" id="SFLDG00002">
    <property type="entry name" value="C1.7:_P-type_atpase_like"/>
    <property type="match status" value="1"/>
</dbReference>
<feature type="region of interest" description="Disordered" evidence="10">
    <location>
        <begin position="58"/>
        <end position="77"/>
    </location>
</feature>
<evidence type="ECO:0000256" key="4">
    <source>
        <dbReference type="ARBA" id="ARBA00022967"/>
    </source>
</evidence>
<dbReference type="SFLD" id="SFLDS00003">
    <property type="entry name" value="Haloacid_Dehalogenase"/>
    <property type="match status" value="1"/>
</dbReference>
<evidence type="ECO:0000256" key="7">
    <source>
        <dbReference type="ARBA" id="ARBA00039097"/>
    </source>
</evidence>
<feature type="transmembrane region" description="Helical" evidence="9">
    <location>
        <begin position="97"/>
        <end position="119"/>
    </location>
</feature>
<dbReference type="PROSITE" id="PS01229">
    <property type="entry name" value="COF_2"/>
    <property type="match status" value="1"/>
</dbReference>
<sequence length="716" mass="74727">MLGANPRRRRARQLVIAARSAGEDTLASRRGRRSFAPLTLVRELGAALRGDERARLQQGLDPAGPAEPGDRANTGPTSTGLAAGAIGLGLLAPVSPLFYLAGSAAVLLIARELFGVIGADLRRGRVITAHTVSLLVVVGMLLTGYLVPAAIGALGAGLVSKLILRAESGSHRRLTDAFSGHPATVWVAHNGVETQVAFERLKPGDLVVVHAGEVIPVDGTVAEGAASVDQHLLTGESQPVDRGPGEPVLAATLVLAGRLAVRVETAGEATVAAGIGRLLENTQGYTDLLVLRGRRIADRLVPLELAAGLVTMPILGPVAGLGVLWSGLGYRMIALAPISVLNYLQLFSRRGILIKDGRVLDALRDVDTVVFDKTGTLTAEQPEVVRVHLLGDRDEAELLRLAASAEHRQTHPVARAIRDKAAALGLTPEVPEDSRYAVSFGIRVQVTGRTVRVGSVRFMQREGLGLPAGAAAIAEAIAEQARDTGHALVYVGIDDAVAGILALAPSIRPEARALVAWLHVRGIETCIISGDGEAPTRQVAARLGVDRYFAGTLPQDKAEHVRRLREAGRCVCFVGDGINDAVALKSAQVSISLKGASTAATDTAQVIFMDGSLASMRPLFELAHDFERTMRRNLLVSIAPGVANIAAIYLLHIPLGVSMAMFYGGTAAGLVNSILPLVRQPPAAAPAVGDGGERVGAGKRVGHATSGAAPSPTRRG</sequence>
<proteinExistence type="inferred from homology"/>
<keyword evidence="6 9" id="KW-0472">Membrane</keyword>
<dbReference type="PANTHER" id="PTHR48085">
    <property type="entry name" value="CADMIUM/ZINC-TRANSPORTING ATPASE HMA2-RELATED"/>
    <property type="match status" value="1"/>
</dbReference>
<feature type="transmembrane region" description="Helical" evidence="9">
    <location>
        <begin position="634"/>
        <end position="653"/>
    </location>
</feature>
<dbReference type="InterPro" id="IPR018303">
    <property type="entry name" value="ATPase_P-typ_P_site"/>
</dbReference>
<accession>A0ABS1CN35</accession>
<dbReference type="Gene3D" id="2.70.150.10">
    <property type="entry name" value="Calcium-transporting ATPase, cytoplasmic transduction domain A"/>
    <property type="match status" value="1"/>
</dbReference>
<dbReference type="RefSeq" id="WP_200240551.1">
    <property type="nucleotide sequence ID" value="NZ_NRRV01000057.1"/>
</dbReference>
<comment type="catalytic activity">
    <reaction evidence="8">
        <text>Zn(2+)(in) + ATP + H2O = Zn(2+)(out) + ADP + phosphate + H(+)</text>
        <dbReference type="Rhea" id="RHEA:20621"/>
        <dbReference type="ChEBI" id="CHEBI:15377"/>
        <dbReference type="ChEBI" id="CHEBI:15378"/>
        <dbReference type="ChEBI" id="CHEBI:29105"/>
        <dbReference type="ChEBI" id="CHEBI:30616"/>
        <dbReference type="ChEBI" id="CHEBI:43474"/>
        <dbReference type="ChEBI" id="CHEBI:456216"/>
        <dbReference type="EC" id="7.2.2.12"/>
    </reaction>
</comment>
<organism evidence="12 13">
    <name type="scientific">Thiohalocapsa halophila</name>
    <dbReference type="NCBI Taxonomy" id="69359"/>
    <lineage>
        <taxon>Bacteria</taxon>
        <taxon>Pseudomonadati</taxon>
        <taxon>Pseudomonadota</taxon>
        <taxon>Gammaproteobacteria</taxon>
        <taxon>Chromatiales</taxon>
        <taxon>Chromatiaceae</taxon>
        <taxon>Thiohalocapsa</taxon>
    </lineage>
</organism>
<evidence type="ECO:0000256" key="6">
    <source>
        <dbReference type="ARBA" id="ARBA00023136"/>
    </source>
</evidence>
<evidence type="ECO:0000259" key="11">
    <source>
        <dbReference type="Pfam" id="PF00122"/>
    </source>
</evidence>
<keyword evidence="13" id="KW-1185">Reference proteome</keyword>
<feature type="transmembrane region" description="Helical" evidence="9">
    <location>
        <begin position="131"/>
        <end position="164"/>
    </location>
</feature>
<dbReference type="Proteomes" id="UP000748752">
    <property type="component" value="Unassembled WGS sequence"/>
</dbReference>
<evidence type="ECO:0000256" key="8">
    <source>
        <dbReference type="ARBA" id="ARBA00047308"/>
    </source>
</evidence>
<dbReference type="EC" id="7.2.2.12" evidence="7"/>
<dbReference type="Pfam" id="PF00122">
    <property type="entry name" value="E1-E2_ATPase"/>
    <property type="match status" value="1"/>
</dbReference>
<dbReference type="Gene3D" id="3.40.1110.10">
    <property type="entry name" value="Calcium-transporting ATPase, cytoplasmic domain N"/>
    <property type="match status" value="1"/>
</dbReference>
<dbReference type="PROSITE" id="PS00154">
    <property type="entry name" value="ATPASE_E1_E2"/>
    <property type="match status" value="1"/>
</dbReference>
<name>A0ABS1CN35_9GAMM</name>
<evidence type="ECO:0000313" key="12">
    <source>
        <dbReference type="EMBL" id="MBK1632756.1"/>
    </source>
</evidence>
<dbReference type="Gene3D" id="3.40.50.1000">
    <property type="entry name" value="HAD superfamily/HAD-like"/>
    <property type="match status" value="1"/>
</dbReference>
<evidence type="ECO:0000256" key="9">
    <source>
        <dbReference type="RuleBase" id="RU362081"/>
    </source>
</evidence>
<comment type="caution">
    <text evidence="12">The sequence shown here is derived from an EMBL/GenBank/DDBJ whole genome shotgun (WGS) entry which is preliminary data.</text>
</comment>
<feature type="transmembrane region" description="Helical" evidence="9">
    <location>
        <begin position="300"/>
        <end position="322"/>
    </location>
</feature>
<keyword evidence="9" id="KW-0067">ATP-binding</keyword>
<dbReference type="InterPro" id="IPR027256">
    <property type="entry name" value="P-typ_ATPase_IB"/>
</dbReference>
<dbReference type="InterPro" id="IPR023299">
    <property type="entry name" value="ATPase_P-typ_cyto_dom_N"/>
</dbReference>
<feature type="domain" description="P-type ATPase A" evidence="11">
    <location>
        <begin position="182"/>
        <end position="280"/>
    </location>
</feature>
<comment type="similarity">
    <text evidence="2 9">Belongs to the cation transport ATPase (P-type) (TC 3.A.3) family. Type IB subfamily.</text>
</comment>
<feature type="region of interest" description="Disordered" evidence="10">
    <location>
        <begin position="686"/>
        <end position="716"/>
    </location>
</feature>
<dbReference type="EMBL" id="NRRV01000057">
    <property type="protein sequence ID" value="MBK1632756.1"/>
    <property type="molecule type" value="Genomic_DNA"/>
</dbReference>
<dbReference type="PRINTS" id="PR00119">
    <property type="entry name" value="CATATPASE"/>
</dbReference>
<comment type="subcellular location">
    <subcellularLocation>
        <location evidence="9">Cell membrane</location>
    </subcellularLocation>
    <subcellularLocation>
        <location evidence="1">Membrane</location>
    </subcellularLocation>
</comment>
<protein>
    <recommendedName>
        <fullName evidence="7">P-type Zn(2+) transporter</fullName>
        <ecNumber evidence="7">7.2.2.12</ecNumber>
    </recommendedName>
</protein>
<evidence type="ECO:0000256" key="1">
    <source>
        <dbReference type="ARBA" id="ARBA00004370"/>
    </source>
</evidence>
<keyword evidence="9" id="KW-1003">Cell membrane</keyword>
<evidence type="ECO:0000256" key="3">
    <source>
        <dbReference type="ARBA" id="ARBA00022692"/>
    </source>
</evidence>
<dbReference type="NCBIfam" id="TIGR01525">
    <property type="entry name" value="ATPase-IB_hvy"/>
    <property type="match status" value="1"/>
</dbReference>
<dbReference type="SUPFAM" id="SSF81653">
    <property type="entry name" value="Calcium ATPase, transduction domain A"/>
    <property type="match status" value="1"/>
</dbReference>
<dbReference type="NCBIfam" id="TIGR01494">
    <property type="entry name" value="ATPase_P-type"/>
    <property type="match status" value="1"/>
</dbReference>
<evidence type="ECO:0000256" key="2">
    <source>
        <dbReference type="ARBA" id="ARBA00006024"/>
    </source>
</evidence>
<reference evidence="12 13" key="1">
    <citation type="journal article" date="2020" name="Microorganisms">
        <title>Osmotic Adaptation and Compatible Solute Biosynthesis of Phototrophic Bacteria as Revealed from Genome Analyses.</title>
        <authorList>
            <person name="Imhoff J.F."/>
            <person name="Rahn T."/>
            <person name="Kunzel S."/>
            <person name="Keller A."/>
            <person name="Neulinger S.C."/>
        </authorList>
    </citation>
    <scope>NUCLEOTIDE SEQUENCE [LARGE SCALE GENOMIC DNA]</scope>
    <source>
        <strain evidence="12 13">DSM 6210</strain>
    </source>
</reference>
<gene>
    <name evidence="12" type="ORF">CKO31_18795</name>
</gene>
<dbReference type="InterPro" id="IPR051014">
    <property type="entry name" value="Cation_Transport_ATPase_IB"/>
</dbReference>
<evidence type="ECO:0000256" key="5">
    <source>
        <dbReference type="ARBA" id="ARBA00022989"/>
    </source>
</evidence>
<dbReference type="Pfam" id="PF00702">
    <property type="entry name" value="Hydrolase"/>
    <property type="match status" value="1"/>
</dbReference>
<evidence type="ECO:0000313" key="13">
    <source>
        <dbReference type="Proteomes" id="UP000748752"/>
    </source>
</evidence>
<keyword evidence="5 9" id="KW-1133">Transmembrane helix</keyword>
<dbReference type="InterPro" id="IPR059000">
    <property type="entry name" value="ATPase_P-type_domA"/>
</dbReference>
<dbReference type="InterPro" id="IPR008250">
    <property type="entry name" value="ATPase_P-typ_transduc_dom_A_sf"/>
</dbReference>
<dbReference type="InterPro" id="IPR023214">
    <property type="entry name" value="HAD_sf"/>
</dbReference>
<keyword evidence="9" id="KW-0547">Nucleotide-binding</keyword>
<dbReference type="SUPFAM" id="SSF56784">
    <property type="entry name" value="HAD-like"/>
    <property type="match status" value="1"/>
</dbReference>
<dbReference type="InterPro" id="IPR036412">
    <property type="entry name" value="HAD-like_sf"/>
</dbReference>
<dbReference type="InterPro" id="IPR001757">
    <property type="entry name" value="P_typ_ATPase"/>
</dbReference>
<keyword evidence="9" id="KW-0479">Metal-binding</keyword>
<dbReference type="PANTHER" id="PTHR48085:SF5">
    <property type="entry name" value="CADMIUM_ZINC-TRANSPORTING ATPASE HMA4-RELATED"/>
    <property type="match status" value="1"/>
</dbReference>
<dbReference type="InterPro" id="IPR044492">
    <property type="entry name" value="P_typ_ATPase_HD_dom"/>
</dbReference>
<dbReference type="SFLD" id="SFLDF00027">
    <property type="entry name" value="p-type_atpase"/>
    <property type="match status" value="1"/>
</dbReference>
<keyword evidence="4" id="KW-1278">Translocase</keyword>
<keyword evidence="3 9" id="KW-0812">Transmembrane</keyword>
<evidence type="ECO:0000256" key="10">
    <source>
        <dbReference type="SAM" id="MobiDB-lite"/>
    </source>
</evidence>